<accession>A0AC61KY03</accession>
<keyword evidence="1" id="KW-0067">ATP-binding</keyword>
<keyword evidence="1" id="KW-0547">Nucleotide-binding</keyword>
<reference evidence="1" key="1">
    <citation type="submission" date="2018-01" db="EMBL/GenBank/DDBJ databases">
        <authorList>
            <person name="Krukenberg V."/>
        </authorList>
    </citation>
    <scope>NUCLEOTIDE SEQUENCE</scope>
    <source>
        <strain evidence="1">E20ANME2</strain>
    </source>
</reference>
<proteinExistence type="predicted"/>
<evidence type="ECO:0000313" key="1">
    <source>
        <dbReference type="EMBL" id="PXF56625.1"/>
    </source>
</evidence>
<gene>
    <name evidence="1" type="ORF">C4B59_16600</name>
</gene>
<dbReference type="Proteomes" id="UP000248329">
    <property type="component" value="Unassembled WGS sequence"/>
</dbReference>
<name>A0AC61KY03_9EURY</name>
<protein>
    <submittedName>
        <fullName evidence="1">ATP-binding protein</fullName>
    </submittedName>
</protein>
<evidence type="ECO:0000313" key="2">
    <source>
        <dbReference type="Proteomes" id="UP000248329"/>
    </source>
</evidence>
<dbReference type="EMBL" id="PQXF01000093">
    <property type="protein sequence ID" value="PXF56625.1"/>
    <property type="molecule type" value="Genomic_DNA"/>
</dbReference>
<sequence>MIEVTFYDREPELKEMMDILSMKPRLITFVYGPINSGKTELITHLIEELPEDYVVFYINLRGKFISNYDDFVRALFKLDREKKEYKEILKTISEVSLKSLKFTGIPITEGVLDLFFREKTYEDVFEFLEDYLTEIAKNKVPVLIVDELQKIGDVKINTHLIYELFNLFIRLTKELHLCHVFAVSSDSLFIEQVYSEAMLSGRSDYLLVDDFDYEQTMDFLDGYGFMDGEKMMAWDYCGGKPVCLVELINRKLRGGDVKKKCEDILKIKVSQLRDLLDLLDYVKPQVLLEGEKYYVEREHVVEILKDFVDRDTVSFKGYRPEKHFMIKRNILFLDPKEGTVRPQSQLNLLAIREVMQDA</sequence>
<comment type="caution">
    <text evidence="1">The sequence shown here is derived from an EMBL/GenBank/DDBJ whole genome shotgun (WGS) entry which is preliminary data.</text>
</comment>
<organism evidence="1 2">
    <name type="scientific">Candidatus Methanogaster sp</name>
    <dbReference type="NCBI Taxonomy" id="3386292"/>
    <lineage>
        <taxon>Archaea</taxon>
        <taxon>Methanobacteriati</taxon>
        <taxon>Methanobacteriota</taxon>
        <taxon>Stenosarchaea group</taxon>
        <taxon>Methanomicrobia</taxon>
        <taxon>Methanosarcinales</taxon>
        <taxon>ANME-2 cluster</taxon>
        <taxon>Candidatus Methanogasteraceae</taxon>
        <taxon>Candidatus Methanogaster</taxon>
    </lineage>
</organism>